<dbReference type="SMART" id="SM00797">
    <property type="entry name" value="AHS2"/>
    <property type="match status" value="1"/>
</dbReference>
<dbReference type="InterPro" id="IPR003778">
    <property type="entry name" value="CT_A_B"/>
</dbReference>
<organism evidence="5 6">
    <name type="scientific">Aquimarina celericrescens</name>
    <dbReference type="NCBI Taxonomy" id="1964542"/>
    <lineage>
        <taxon>Bacteria</taxon>
        <taxon>Pseudomonadati</taxon>
        <taxon>Bacteroidota</taxon>
        <taxon>Flavobacteriia</taxon>
        <taxon>Flavobacteriales</taxon>
        <taxon>Flavobacteriaceae</taxon>
        <taxon>Aquimarina</taxon>
    </lineage>
</organism>
<keyword evidence="6" id="KW-1185">Reference proteome</keyword>
<keyword evidence="2" id="KW-0378">Hydrolase</keyword>
<protein>
    <submittedName>
        <fullName evidence="5">Biotin-dependent carboxyltransferase family protein</fullName>
    </submittedName>
</protein>
<feature type="domain" description="Carboxyltransferase" evidence="4">
    <location>
        <begin position="25"/>
        <end position="286"/>
    </location>
</feature>
<evidence type="ECO:0000256" key="1">
    <source>
        <dbReference type="ARBA" id="ARBA00022741"/>
    </source>
</evidence>
<keyword evidence="3" id="KW-0067">ATP-binding</keyword>
<evidence type="ECO:0000259" key="4">
    <source>
        <dbReference type="SMART" id="SM00797"/>
    </source>
</evidence>
<dbReference type="InterPro" id="IPR052708">
    <property type="entry name" value="PxpC"/>
</dbReference>
<proteinExistence type="predicted"/>
<accession>A0ABW5B1D7</accession>
<comment type="caution">
    <text evidence="5">The sequence shown here is derived from an EMBL/GenBank/DDBJ whole genome shotgun (WGS) entry which is preliminary data.</text>
</comment>
<keyword evidence="1" id="KW-0547">Nucleotide-binding</keyword>
<dbReference type="InterPro" id="IPR029000">
    <property type="entry name" value="Cyclophilin-like_dom_sf"/>
</dbReference>
<evidence type="ECO:0000313" key="5">
    <source>
        <dbReference type="EMBL" id="MFD2188325.1"/>
    </source>
</evidence>
<dbReference type="PANTHER" id="PTHR43309">
    <property type="entry name" value="5-OXOPROLINASE SUBUNIT C"/>
    <property type="match status" value="1"/>
</dbReference>
<dbReference type="Pfam" id="PF02626">
    <property type="entry name" value="CT_A_B"/>
    <property type="match status" value="1"/>
</dbReference>
<dbReference type="Proteomes" id="UP001597344">
    <property type="component" value="Unassembled WGS sequence"/>
</dbReference>
<reference evidence="6" key="1">
    <citation type="journal article" date="2019" name="Int. J. Syst. Evol. Microbiol.">
        <title>The Global Catalogue of Microorganisms (GCM) 10K type strain sequencing project: providing services to taxonomists for standard genome sequencing and annotation.</title>
        <authorList>
            <consortium name="The Broad Institute Genomics Platform"/>
            <consortium name="The Broad Institute Genome Sequencing Center for Infectious Disease"/>
            <person name="Wu L."/>
            <person name="Ma J."/>
        </authorList>
    </citation>
    <scope>NUCLEOTIDE SEQUENCE [LARGE SCALE GENOMIC DNA]</scope>
    <source>
        <strain evidence="6">DT92</strain>
    </source>
</reference>
<dbReference type="Gene3D" id="2.40.100.10">
    <property type="entry name" value="Cyclophilin-like"/>
    <property type="match status" value="1"/>
</dbReference>
<evidence type="ECO:0000313" key="6">
    <source>
        <dbReference type="Proteomes" id="UP001597344"/>
    </source>
</evidence>
<name>A0ABW5B1D7_9FLAO</name>
<evidence type="ECO:0000256" key="2">
    <source>
        <dbReference type="ARBA" id="ARBA00022801"/>
    </source>
</evidence>
<evidence type="ECO:0000256" key="3">
    <source>
        <dbReference type="ARBA" id="ARBA00022840"/>
    </source>
</evidence>
<dbReference type="EMBL" id="JBHUHY010000016">
    <property type="protein sequence ID" value="MFD2188325.1"/>
    <property type="molecule type" value="Genomic_DNA"/>
</dbReference>
<sequence>MGKVKIIASGLFSTIQDEGRFGFAEYGVPFSGAMDQNSYYLSNALLGNHQNDACIEWVFQPPVLQFDEPTIICVTGAATDCFLNSEKVLMNRQIRVNAMDVLTIKFCKNSKYGYVGIKHGFQSEIVLNSRSFFKEVTPKDVLKKDDEINYTTVNIFTEQFSTVSSHSPFQGTKKLVVYKGPEFDQLDHKQRDLLFNSYFTISGASNRMAIQLEEVLPNSLPSMLTSPVLPGTVQLTPSGKLIVLMRDCQTTGGYPRILQLSKESINTIAQKRVQEKFQFRLSDDFEE</sequence>
<dbReference type="PANTHER" id="PTHR43309:SF5">
    <property type="entry name" value="5-OXOPROLINASE SUBUNIT C"/>
    <property type="match status" value="1"/>
</dbReference>
<gene>
    <name evidence="5" type="ORF">ACFSJT_16085</name>
</gene>
<dbReference type="RefSeq" id="WP_378321358.1">
    <property type="nucleotide sequence ID" value="NZ_JBHUHY010000016.1"/>
</dbReference>